<name>A0A1Y6M3V1_ZYMTR</name>
<feature type="compositionally biased region" description="Acidic residues" evidence="1">
    <location>
        <begin position="76"/>
        <end position="86"/>
    </location>
</feature>
<organism evidence="2 3">
    <name type="scientific">Zymoseptoria tritici ST99CH_1A5</name>
    <dbReference type="NCBI Taxonomy" id="1276529"/>
    <lineage>
        <taxon>Eukaryota</taxon>
        <taxon>Fungi</taxon>
        <taxon>Dikarya</taxon>
        <taxon>Ascomycota</taxon>
        <taxon>Pezizomycotina</taxon>
        <taxon>Dothideomycetes</taxon>
        <taxon>Dothideomycetidae</taxon>
        <taxon>Mycosphaerellales</taxon>
        <taxon>Mycosphaerellaceae</taxon>
        <taxon>Zymoseptoria</taxon>
    </lineage>
</organism>
<proteinExistence type="predicted"/>
<feature type="compositionally biased region" description="Polar residues" evidence="1">
    <location>
        <begin position="47"/>
        <end position="59"/>
    </location>
</feature>
<protein>
    <submittedName>
        <fullName evidence="2">Uncharacterized protein</fullName>
    </submittedName>
</protein>
<feature type="region of interest" description="Disordered" evidence="1">
    <location>
        <begin position="43"/>
        <end position="100"/>
    </location>
</feature>
<reference evidence="2 3" key="1">
    <citation type="submission" date="2016-10" db="EMBL/GenBank/DDBJ databases">
        <authorList>
            <person name="Varghese N."/>
        </authorList>
    </citation>
    <scope>NUCLEOTIDE SEQUENCE [LARGE SCALE GENOMIC DNA]</scope>
</reference>
<sequence>MPTHHRRQGPHQNTSSIYWRPSRAVSEAIPAGKVQKLELEDLVEAEPSQTNHADGSQDVQAARRDGKCKRRKVDAESEEESVEYSEDGNMLEKAQEDESQELELQQHAYGQPQGLAQDRKIILSGPGDMARIPERSESSPFIVLTNTTAKPHHTAADTQKSLKRDMSDSPTTNVSPSDV</sequence>
<evidence type="ECO:0000313" key="3">
    <source>
        <dbReference type="Proteomes" id="UP000215453"/>
    </source>
</evidence>
<accession>A0A1Y6M3V1</accession>
<evidence type="ECO:0000256" key="1">
    <source>
        <dbReference type="SAM" id="MobiDB-lite"/>
    </source>
</evidence>
<feature type="compositionally biased region" description="Polar residues" evidence="1">
    <location>
        <begin position="168"/>
        <end position="179"/>
    </location>
</feature>
<gene>
    <name evidence="2" type="ORF">ZT1A5_G12033</name>
</gene>
<dbReference type="EMBL" id="LT882695">
    <property type="protein sequence ID" value="SMY30579.1"/>
    <property type="molecule type" value="Genomic_DNA"/>
</dbReference>
<dbReference type="Proteomes" id="UP000215453">
    <property type="component" value="Chromosome 20"/>
</dbReference>
<feature type="region of interest" description="Disordered" evidence="1">
    <location>
        <begin position="1"/>
        <end position="22"/>
    </location>
</feature>
<dbReference type="AlphaFoldDB" id="A0A1Y6M3V1"/>
<evidence type="ECO:0000313" key="2">
    <source>
        <dbReference type="EMBL" id="SMY30579.1"/>
    </source>
</evidence>
<feature type="region of interest" description="Disordered" evidence="1">
    <location>
        <begin position="144"/>
        <end position="179"/>
    </location>
</feature>